<accession>A0A6I9QZE8</accession>
<dbReference type="OrthoDB" id="756308at2759"/>
<feature type="domain" description="DUF2921" evidence="13">
    <location>
        <begin position="50"/>
        <end position="231"/>
    </location>
</feature>
<evidence type="ECO:0000313" key="15">
    <source>
        <dbReference type="RefSeq" id="XP_010917905.1"/>
    </source>
</evidence>
<feature type="transmembrane region" description="Helical" evidence="10">
    <location>
        <begin position="805"/>
        <end position="826"/>
    </location>
</feature>
<evidence type="ECO:0000259" key="13">
    <source>
        <dbReference type="Pfam" id="PF25333"/>
    </source>
</evidence>
<protein>
    <recommendedName>
        <fullName evidence="4">RING-type E3 ubiquitin transferase</fullName>
        <ecNumber evidence="4">2.3.2.27</ecNumber>
    </recommendedName>
</protein>
<keyword evidence="14" id="KW-1185">Reference proteome</keyword>
<feature type="domain" description="DUF2921" evidence="13">
    <location>
        <begin position="458"/>
        <end position="622"/>
    </location>
</feature>
<dbReference type="InterPro" id="IPR057425">
    <property type="entry name" value="DUF2921_N"/>
</dbReference>
<evidence type="ECO:0000256" key="3">
    <source>
        <dbReference type="ARBA" id="ARBA00004906"/>
    </source>
</evidence>
<evidence type="ECO:0000256" key="8">
    <source>
        <dbReference type="ARBA" id="ARBA00022989"/>
    </source>
</evidence>
<dbReference type="PANTHER" id="PTHR33389">
    <property type="entry name" value="FAMILY PROTEIN, PUTATIVE (DUF2921)-RELATED"/>
    <property type="match status" value="1"/>
</dbReference>
<dbReference type="InParanoid" id="A0A6I9QZE8"/>
<organism evidence="14 15">
    <name type="scientific">Elaeis guineensis var. tenera</name>
    <name type="common">Oil palm</name>
    <dbReference type="NCBI Taxonomy" id="51953"/>
    <lineage>
        <taxon>Eukaryota</taxon>
        <taxon>Viridiplantae</taxon>
        <taxon>Streptophyta</taxon>
        <taxon>Embryophyta</taxon>
        <taxon>Tracheophyta</taxon>
        <taxon>Spermatophyta</taxon>
        <taxon>Magnoliopsida</taxon>
        <taxon>Liliopsida</taxon>
        <taxon>Arecaceae</taxon>
        <taxon>Arecoideae</taxon>
        <taxon>Cocoseae</taxon>
        <taxon>Elaeidinae</taxon>
        <taxon>Elaeis</taxon>
    </lineage>
</organism>
<dbReference type="Pfam" id="PF25333">
    <property type="entry name" value="DUF2921_N"/>
    <property type="match status" value="3"/>
</dbReference>
<dbReference type="GO" id="GO:0012505">
    <property type="term" value="C:endomembrane system"/>
    <property type="evidence" value="ECO:0007669"/>
    <property type="project" value="UniProtKB-SubCell"/>
</dbReference>
<dbReference type="Pfam" id="PF11145">
    <property type="entry name" value="DUF2921"/>
    <property type="match status" value="1"/>
</dbReference>
<evidence type="ECO:0000256" key="1">
    <source>
        <dbReference type="ARBA" id="ARBA00000900"/>
    </source>
</evidence>
<evidence type="ECO:0000256" key="10">
    <source>
        <dbReference type="SAM" id="Phobius"/>
    </source>
</evidence>
<comment type="pathway">
    <text evidence="3">Protein modification; protein ubiquitination.</text>
</comment>
<evidence type="ECO:0000256" key="4">
    <source>
        <dbReference type="ARBA" id="ARBA00012483"/>
    </source>
</evidence>
<evidence type="ECO:0000313" key="14">
    <source>
        <dbReference type="Proteomes" id="UP000504607"/>
    </source>
</evidence>
<dbReference type="RefSeq" id="XP_010917905.1">
    <property type="nucleotide sequence ID" value="XM_010919603.3"/>
</dbReference>
<evidence type="ECO:0000256" key="11">
    <source>
        <dbReference type="SAM" id="SignalP"/>
    </source>
</evidence>
<keyword evidence="9 10" id="KW-0472">Membrane</keyword>
<feature type="chain" id="PRO_5026786046" description="RING-type E3 ubiquitin transferase" evidence="11">
    <location>
        <begin position="42"/>
        <end position="927"/>
    </location>
</feature>
<feature type="domain" description="SWEET-like" evidence="12">
    <location>
        <begin position="634"/>
        <end position="910"/>
    </location>
</feature>
<evidence type="ECO:0000256" key="9">
    <source>
        <dbReference type="ARBA" id="ARBA00023136"/>
    </source>
</evidence>
<feature type="transmembrane region" description="Helical" evidence="10">
    <location>
        <begin position="880"/>
        <end position="899"/>
    </location>
</feature>
<keyword evidence="8 10" id="KW-1133">Transmembrane helix</keyword>
<name>A0A6I9QZE8_ELAGV</name>
<evidence type="ECO:0000256" key="2">
    <source>
        <dbReference type="ARBA" id="ARBA00004127"/>
    </source>
</evidence>
<feature type="transmembrane region" description="Helical" evidence="10">
    <location>
        <begin position="762"/>
        <end position="780"/>
    </location>
</feature>
<sequence>MVTRSPPSPTLPKNFRVRVSWTPVLWILLLFLSTLFPSSEASVSAADVSYSKHCGSIVPEATPENIPVDSDSTLQLSNGFFTGGGRLFGDDPLHTPRSFFFHAESLRRTRASGILQVGGTLIIRGGGFDIIRRNLTERRFPFYRVRPRFPRTFIRRGRISIDLHGFWSEDLGKLCMVGTGYGRFREGKFLYITAVFKLNYPKSSHISSSLVSGTLESLDAEGSSSHFDPISVIGYAQNKYEFTQISQAQKSCSRVNDQEESLGFDSGSICPNLQNYLRGRLELENGGQCSDGHCVPFAKGLGSSLKFMSLNQIQCLDDGKLHMYVSFSNVGSFAHNSLLVPEKTLVGEGVWDRTRNRLCLVACRIVSSSNSLVNVSVDDCTIRMSFWFPAARSIENRNTIVGRMWSDQNENDAGYFDTVFFRSSENSWDTLPGLKYNYTRIDVASKSCIKGSPWNLSKKRYPIAKYFKDFRFDIYVRNAGGKYTWGVATPVSIGDTFNDGSPMMAAADSKPVPAVNVTNHGLQNVSYKINFVFPNSSSNMSKPTGISAEGVYDSYTGLLCMMGCRYMGSLVARKQQKIGSSVDCGILIRIQLAPLNPKEGEHLTGTIRSTREKSDPLFFEPLEITSVGMYRNQAIESIWRMDIEITMVLISLTLSCIFIGLQLLYMKKNPEVLPAISITMLVILTLGHMIPLVLNFEALFMSHNRQNVLLWSNGWLEVNEVIVRVIMMVAFLLQFRFLQVAWTGRSADEGKRELWVAERKTLQICLALYLAGGLTAWFVHLNSNHTLHRRPLLTTANHHSFWENLISYAGLILDGFLLPQVIFNIFSNSKDRALAPSFYVGTTAVRALPHVYDAYRASNYVPHLDSSFIYASPHEDFYSLAWDIIIPCTGMLFSVLICLQQRFGGTFFLPLKNRRSGGYDTVPVVTS</sequence>
<dbReference type="FunCoup" id="A0A6I9QZE8">
    <property type="interactions" value="2668"/>
</dbReference>
<feature type="transmembrane region" description="Helical" evidence="10">
    <location>
        <begin position="678"/>
        <end position="701"/>
    </location>
</feature>
<feature type="domain" description="DUF2921" evidence="13">
    <location>
        <begin position="248"/>
        <end position="419"/>
    </location>
</feature>
<feature type="transmembrane region" description="Helical" evidence="10">
    <location>
        <begin position="721"/>
        <end position="742"/>
    </location>
</feature>
<keyword evidence="11" id="KW-0732">Signal</keyword>
<feature type="signal peptide" evidence="11">
    <location>
        <begin position="1"/>
        <end position="41"/>
    </location>
</feature>
<dbReference type="GO" id="GO:0061630">
    <property type="term" value="F:ubiquitin protein ligase activity"/>
    <property type="evidence" value="ECO:0007669"/>
    <property type="project" value="UniProtKB-EC"/>
</dbReference>
<dbReference type="KEGG" id="egu:105042407"/>
<feature type="transmembrane region" description="Helical" evidence="10">
    <location>
        <begin position="645"/>
        <end position="666"/>
    </location>
</feature>
<comment type="catalytic activity">
    <reaction evidence="1">
        <text>S-ubiquitinyl-[E2 ubiquitin-conjugating enzyme]-L-cysteine + [acceptor protein]-L-lysine = [E2 ubiquitin-conjugating enzyme]-L-cysteine + N(6)-ubiquitinyl-[acceptor protein]-L-lysine.</text>
        <dbReference type="EC" id="2.3.2.27"/>
    </reaction>
</comment>
<keyword evidence="5" id="KW-0808">Transferase</keyword>
<reference evidence="15" key="1">
    <citation type="submission" date="2025-08" db="UniProtKB">
        <authorList>
            <consortium name="RefSeq"/>
        </authorList>
    </citation>
    <scope>IDENTIFICATION</scope>
</reference>
<keyword evidence="7" id="KW-0833">Ubl conjugation pathway</keyword>
<dbReference type="Proteomes" id="UP000504607">
    <property type="component" value="Chromosome 1"/>
</dbReference>
<evidence type="ECO:0000256" key="5">
    <source>
        <dbReference type="ARBA" id="ARBA00022679"/>
    </source>
</evidence>
<gene>
    <name evidence="15" type="primary">LOC105042407</name>
</gene>
<dbReference type="InterPro" id="IPR021319">
    <property type="entry name" value="DUF2921"/>
</dbReference>
<keyword evidence="6 10" id="KW-0812">Transmembrane</keyword>
<dbReference type="GeneID" id="105042407"/>
<proteinExistence type="predicted"/>
<dbReference type="EC" id="2.3.2.27" evidence="4"/>
<comment type="subcellular location">
    <subcellularLocation>
        <location evidence="2">Endomembrane system</location>
        <topology evidence="2">Multi-pass membrane protein</topology>
    </subcellularLocation>
</comment>
<evidence type="ECO:0000256" key="6">
    <source>
        <dbReference type="ARBA" id="ARBA00022692"/>
    </source>
</evidence>
<evidence type="ECO:0000256" key="7">
    <source>
        <dbReference type="ARBA" id="ARBA00022786"/>
    </source>
</evidence>
<dbReference type="AlphaFoldDB" id="A0A6I9QZE8"/>
<dbReference type="PANTHER" id="PTHR33389:SF18">
    <property type="entry name" value="OS01G0677900 PROTEIN"/>
    <property type="match status" value="1"/>
</dbReference>
<evidence type="ECO:0000259" key="12">
    <source>
        <dbReference type="Pfam" id="PF11145"/>
    </source>
</evidence>